<sequence length="225" mass="25495">MSDTISLERFFDQIYCINLESRPDRLAQFKENYAALGTAAISIVKAVNGKEIAAGDWEHGPGALGCRLSHLNIYKEALHSGYSRILVLEDDVVIGRKFRAQLTQLLDCTHDDWDMIYFGGYHHLKPDPFCGKFIRLNNTLSTHAIAINCRCLPALISKIESDARWIDSVIADLHPELKVFGFKKPIAWQRDGFSDITGTHINYRPGPYRQVLIAIKRVLKKVVKL</sequence>
<keyword evidence="3" id="KW-1185">Reference proteome</keyword>
<protein>
    <submittedName>
        <fullName evidence="2">Glycosyltransferase family 25 protein</fullName>
    </submittedName>
</protein>
<comment type="caution">
    <text evidence="2">The sequence shown here is derived from an EMBL/GenBank/DDBJ whole genome shotgun (WGS) entry which is preliminary data.</text>
</comment>
<dbReference type="InterPro" id="IPR002654">
    <property type="entry name" value="Glyco_trans_25"/>
</dbReference>
<evidence type="ECO:0000313" key="3">
    <source>
        <dbReference type="Proteomes" id="UP001596958"/>
    </source>
</evidence>
<dbReference type="Proteomes" id="UP001596958">
    <property type="component" value="Unassembled WGS sequence"/>
</dbReference>
<evidence type="ECO:0000313" key="2">
    <source>
        <dbReference type="EMBL" id="MFD0749288.1"/>
    </source>
</evidence>
<feature type="domain" description="Glycosyl transferase family 25" evidence="1">
    <location>
        <begin position="12"/>
        <end position="114"/>
    </location>
</feature>
<dbReference type="EMBL" id="JBHTHU010000001">
    <property type="protein sequence ID" value="MFD0749288.1"/>
    <property type="molecule type" value="Genomic_DNA"/>
</dbReference>
<dbReference type="Pfam" id="PF01755">
    <property type="entry name" value="Glyco_transf_25"/>
    <property type="match status" value="1"/>
</dbReference>
<dbReference type="RefSeq" id="WP_377097509.1">
    <property type="nucleotide sequence ID" value="NZ_JBHTHU010000001.1"/>
</dbReference>
<name>A0ABW2YSA5_9SPHI</name>
<organism evidence="2 3">
    <name type="scientific">Mucilaginibacter calamicampi</name>
    <dbReference type="NCBI Taxonomy" id="1302352"/>
    <lineage>
        <taxon>Bacteria</taxon>
        <taxon>Pseudomonadati</taxon>
        <taxon>Bacteroidota</taxon>
        <taxon>Sphingobacteriia</taxon>
        <taxon>Sphingobacteriales</taxon>
        <taxon>Sphingobacteriaceae</taxon>
        <taxon>Mucilaginibacter</taxon>
    </lineage>
</organism>
<evidence type="ECO:0000259" key="1">
    <source>
        <dbReference type="Pfam" id="PF01755"/>
    </source>
</evidence>
<proteinExistence type="predicted"/>
<accession>A0ABW2YSA5</accession>
<reference evidence="3" key="1">
    <citation type="journal article" date="2019" name="Int. J. Syst. Evol. Microbiol.">
        <title>The Global Catalogue of Microorganisms (GCM) 10K type strain sequencing project: providing services to taxonomists for standard genome sequencing and annotation.</title>
        <authorList>
            <consortium name="The Broad Institute Genomics Platform"/>
            <consortium name="The Broad Institute Genome Sequencing Center for Infectious Disease"/>
            <person name="Wu L."/>
            <person name="Ma J."/>
        </authorList>
    </citation>
    <scope>NUCLEOTIDE SEQUENCE [LARGE SCALE GENOMIC DNA]</scope>
    <source>
        <strain evidence="3">CCUG 63418</strain>
    </source>
</reference>
<dbReference type="CDD" id="cd06532">
    <property type="entry name" value="Glyco_transf_25"/>
    <property type="match status" value="1"/>
</dbReference>
<gene>
    <name evidence="2" type="ORF">ACFQZS_03985</name>
</gene>